<dbReference type="InterPro" id="IPR012902">
    <property type="entry name" value="N_methyl_site"/>
</dbReference>
<dbReference type="InterPro" id="IPR045584">
    <property type="entry name" value="Pilin-like"/>
</dbReference>
<evidence type="ECO:0000313" key="2">
    <source>
        <dbReference type="EMBL" id="QDV87995.1"/>
    </source>
</evidence>
<keyword evidence="3" id="KW-1185">Reference proteome</keyword>
<dbReference type="InterPro" id="IPR011453">
    <property type="entry name" value="DUF1559"/>
</dbReference>
<feature type="domain" description="DUF1559" evidence="1">
    <location>
        <begin position="34"/>
        <end position="383"/>
    </location>
</feature>
<protein>
    <recommendedName>
        <fullName evidence="1">DUF1559 domain-containing protein</fullName>
    </recommendedName>
</protein>
<dbReference type="Gene3D" id="3.30.700.10">
    <property type="entry name" value="Glycoprotein, Type 4 Pilin"/>
    <property type="match status" value="1"/>
</dbReference>
<dbReference type="SUPFAM" id="SSF54523">
    <property type="entry name" value="Pili subunits"/>
    <property type="match status" value="1"/>
</dbReference>
<evidence type="ECO:0000259" key="1">
    <source>
        <dbReference type="Pfam" id="PF07596"/>
    </source>
</evidence>
<organism evidence="2 3">
    <name type="scientific">Stieleria magnilauensis</name>
    <dbReference type="NCBI Taxonomy" id="2527963"/>
    <lineage>
        <taxon>Bacteria</taxon>
        <taxon>Pseudomonadati</taxon>
        <taxon>Planctomycetota</taxon>
        <taxon>Planctomycetia</taxon>
        <taxon>Pirellulales</taxon>
        <taxon>Pirellulaceae</taxon>
        <taxon>Stieleria</taxon>
    </lineage>
</organism>
<dbReference type="EMBL" id="CP036432">
    <property type="protein sequence ID" value="QDV87995.1"/>
    <property type="molecule type" value="Genomic_DNA"/>
</dbReference>
<dbReference type="NCBIfam" id="TIGR02532">
    <property type="entry name" value="IV_pilin_GFxxxE"/>
    <property type="match status" value="1"/>
</dbReference>
<proteinExistence type="predicted"/>
<dbReference type="Pfam" id="PF07596">
    <property type="entry name" value="SBP_bac_10"/>
    <property type="match status" value="1"/>
</dbReference>
<gene>
    <name evidence="2" type="ORF">TBK1r_70270</name>
</gene>
<dbReference type="Pfam" id="PF07963">
    <property type="entry name" value="N_methyl"/>
    <property type="match status" value="1"/>
</dbReference>
<dbReference type="InterPro" id="IPR027558">
    <property type="entry name" value="Pre_pil_HX9DG_C"/>
</dbReference>
<accession>A0ABX5Y2K4</accession>
<name>A0ABX5Y2K4_9BACT</name>
<sequence>MRRYTARAGFTLVELLVVIAIIGILVGLLLPAVQAAREAARRMSCSNNFKQIGLALQNYHSAYQRLPMHYGGTTPVAPLVSGPGGVQYWYESNNFGNHELLSILVPLTPYMEQQALWESISQPFPITTPVAFTFPPMGPTPTPGTGADPARNSYDPWWTDVPAFRCPSDPGEGRPAMGRSNYGAQCGDNRSLTFGAKRLDLTVNNLIEDQNGKVNRGFFMPREFTRFRDILDGLSNTIAMGEIATDLKDGDKRTTPAVAVAGAVVAPITAPLPYTNNPNYCEENFIDPDNPTFWLDPDGVITGNFPGDQPRVAGFGEGRGFRWCDARPIYQEVNCILPPNKGLCTNSFAENEAIAPPSSRHPGGCHVLMGDGAVVFTTDSVESGNANAPQPGPGVESPYGLWGALGTRSGKEVIEDSLNQ</sequence>
<dbReference type="PANTHER" id="PTHR30093">
    <property type="entry name" value="GENERAL SECRETION PATHWAY PROTEIN G"/>
    <property type="match status" value="1"/>
</dbReference>
<dbReference type="PANTHER" id="PTHR30093:SF2">
    <property type="entry name" value="TYPE II SECRETION SYSTEM PROTEIN H"/>
    <property type="match status" value="1"/>
</dbReference>
<dbReference type="Proteomes" id="UP000318081">
    <property type="component" value="Chromosome"/>
</dbReference>
<evidence type="ECO:0000313" key="3">
    <source>
        <dbReference type="Proteomes" id="UP000318081"/>
    </source>
</evidence>
<dbReference type="NCBIfam" id="TIGR04294">
    <property type="entry name" value="pre_pil_HX9DG"/>
    <property type="match status" value="1"/>
</dbReference>
<reference evidence="2 3" key="1">
    <citation type="submission" date="2019-02" db="EMBL/GenBank/DDBJ databases">
        <title>Deep-cultivation of Planctomycetes and their phenomic and genomic characterization uncovers novel biology.</title>
        <authorList>
            <person name="Wiegand S."/>
            <person name="Jogler M."/>
            <person name="Boedeker C."/>
            <person name="Pinto D."/>
            <person name="Vollmers J."/>
            <person name="Rivas-Marin E."/>
            <person name="Kohn T."/>
            <person name="Peeters S.H."/>
            <person name="Heuer A."/>
            <person name="Rast P."/>
            <person name="Oberbeckmann S."/>
            <person name="Bunk B."/>
            <person name="Jeske O."/>
            <person name="Meyerdierks A."/>
            <person name="Storesund J.E."/>
            <person name="Kallscheuer N."/>
            <person name="Luecker S."/>
            <person name="Lage O.M."/>
            <person name="Pohl T."/>
            <person name="Merkel B.J."/>
            <person name="Hornburger P."/>
            <person name="Mueller R.-W."/>
            <person name="Bruemmer F."/>
            <person name="Labrenz M."/>
            <person name="Spormann A.M."/>
            <person name="Op den Camp H."/>
            <person name="Overmann J."/>
            <person name="Amann R."/>
            <person name="Jetten M.S.M."/>
            <person name="Mascher T."/>
            <person name="Medema M.H."/>
            <person name="Devos D.P."/>
            <person name="Kaster A.-K."/>
            <person name="Ovreas L."/>
            <person name="Rohde M."/>
            <person name="Galperin M.Y."/>
            <person name="Jogler C."/>
        </authorList>
    </citation>
    <scope>NUCLEOTIDE SEQUENCE [LARGE SCALE GENOMIC DNA]</scope>
    <source>
        <strain evidence="2 3">TBK1r</strain>
    </source>
</reference>
<dbReference type="PROSITE" id="PS00409">
    <property type="entry name" value="PROKAR_NTER_METHYL"/>
    <property type="match status" value="1"/>
</dbReference>
<dbReference type="RefSeq" id="WP_145219988.1">
    <property type="nucleotide sequence ID" value="NZ_CP036432.1"/>
</dbReference>